<feature type="compositionally biased region" description="Low complexity" evidence="2">
    <location>
        <begin position="656"/>
        <end position="668"/>
    </location>
</feature>
<evidence type="ECO:0000256" key="1">
    <source>
        <dbReference type="PROSITE-ProRule" id="PRU00103"/>
    </source>
</evidence>
<dbReference type="GO" id="GO:0005524">
    <property type="term" value="F:ATP binding"/>
    <property type="evidence" value="ECO:0007669"/>
    <property type="project" value="InterPro"/>
</dbReference>
<dbReference type="Proteomes" id="UP001216638">
    <property type="component" value="Chromosome 2"/>
</dbReference>
<feature type="region of interest" description="Disordered" evidence="2">
    <location>
        <begin position="646"/>
        <end position="788"/>
    </location>
</feature>
<evidence type="ECO:0000313" key="5">
    <source>
        <dbReference type="Proteomes" id="UP001216638"/>
    </source>
</evidence>
<keyword evidence="5" id="KW-1185">Reference proteome</keyword>
<dbReference type="Gene3D" id="1.25.10.10">
    <property type="entry name" value="Leucine-rich Repeat Variant"/>
    <property type="match status" value="1"/>
</dbReference>
<dbReference type="SUPFAM" id="SSF56112">
    <property type="entry name" value="Protein kinase-like (PK-like)"/>
    <property type="match status" value="1"/>
</dbReference>
<organism evidence="4 5">
    <name type="scientific">Malassezia brasiliensis</name>
    <dbReference type="NCBI Taxonomy" id="1821822"/>
    <lineage>
        <taxon>Eukaryota</taxon>
        <taxon>Fungi</taxon>
        <taxon>Dikarya</taxon>
        <taxon>Basidiomycota</taxon>
        <taxon>Ustilaginomycotina</taxon>
        <taxon>Malasseziomycetes</taxon>
        <taxon>Malasseziales</taxon>
        <taxon>Malasseziaceae</taxon>
        <taxon>Malassezia</taxon>
    </lineage>
</organism>
<gene>
    <name evidence="4" type="primary">CEX1</name>
    <name evidence="4" type="ORF">MBRA1_002297</name>
</gene>
<dbReference type="EMBL" id="CP119952">
    <property type="protein sequence ID" value="WFC95645.1"/>
    <property type="molecule type" value="Genomic_DNA"/>
</dbReference>
<dbReference type="InterPro" id="IPR016024">
    <property type="entry name" value="ARM-type_fold"/>
</dbReference>
<dbReference type="InterPro" id="IPR021133">
    <property type="entry name" value="HEAT_type_2"/>
</dbReference>
<proteinExistence type="predicted"/>
<protein>
    <submittedName>
        <fullName evidence="4">Nuclear aminoacylation-dependent tRNA export pathway component</fullName>
    </submittedName>
</protein>
<evidence type="ECO:0000313" key="4">
    <source>
        <dbReference type="EMBL" id="WFC95645.1"/>
    </source>
</evidence>
<dbReference type="InterPro" id="IPR000719">
    <property type="entry name" value="Prot_kinase_dom"/>
</dbReference>
<dbReference type="SUPFAM" id="SSF48371">
    <property type="entry name" value="ARM repeat"/>
    <property type="match status" value="1"/>
</dbReference>
<dbReference type="PANTHER" id="PTHR12984">
    <property type="entry name" value="SCY1-RELATED S/T PROTEIN KINASE-LIKE"/>
    <property type="match status" value="1"/>
</dbReference>
<dbReference type="GO" id="GO:0006409">
    <property type="term" value="P:tRNA export from nucleus"/>
    <property type="evidence" value="ECO:0007669"/>
    <property type="project" value="TreeGrafter"/>
</dbReference>
<dbReference type="PROSITE" id="PS50011">
    <property type="entry name" value="PROTEIN_KINASE_DOM"/>
    <property type="match status" value="1"/>
</dbReference>
<accession>A0AAF0DT09</accession>
<feature type="compositionally biased region" description="Low complexity" evidence="2">
    <location>
        <begin position="739"/>
        <end position="768"/>
    </location>
</feature>
<feature type="compositionally biased region" description="Pro residues" evidence="2">
    <location>
        <begin position="726"/>
        <end position="738"/>
    </location>
</feature>
<dbReference type="Gene3D" id="1.10.510.10">
    <property type="entry name" value="Transferase(Phosphotransferase) domain 1"/>
    <property type="match status" value="1"/>
</dbReference>
<sequence length="812" mass="85931">MDYLRQISSALGKGGGPLPGISVGDEVTSYAGQSLWRLYEGVRKVRRVLTPQEDQLPVSVFVFDGPRASPAQIAMAHNAVRKLRTLRFPYVLKYLDMAETNGSIYLAVERVTPLTQVLDGWRQGVRDAGSDAWVSWGVSHIASAAAFLHTQVGAIHGNIHAASVFLSGAGEWLLGGFETMAPANDPGFLTTYGGQPPHAYDRVAPEVEAGWGHVVDVPVPAVDSFAIGVLAIDAFNDQVPANLRTFSAGRIPPLLYPLVRQMVHADPHTRLSAADLVAAGNQPGGFLTENELVRASALVEEFRLADVHHKEAILGELEQLQPRLLPTFSQCKVLPVLVEAFRSKPIPNGLNDGLELSTRVLLPLMLRLGEALDEARWRHTLGTPVLDAFGTPYSPMRAALLQHLDLYAEHLDTRAVMGRVWPAVAAWLEDPHEVVRAAVLESLPLLAPKLSDRVLNNDLLRQLAKTQTDRQPALRIQTTQLLGKLTPFVTPTTRTSVLVPAFARSLKDVYEQARLAGVEAFRANEVSFDAEASARSVVPALAPCLVDRNREVRETALATLHTYLDKIQAYTAKLSSESSELPPAPTLVSAQAAAPSEGRSAFSFLSATAGQAASALSDWAIAQLDADEAPANAAGAKPGAVVLTPTETTAPERPGEPVVPAAPAAAPKPRVEPPAPKPAGGAMRLGAGVKPNGPVQASGAARGAAIRPNFGGPEARAKVPAAAAPAPAPAVRPAPAPAVRPASAPAVRPAPATTPARPAAVPAAGAPAAEPPRPKVPSAAMAAKMAELQRLREERRAVREQLTQRKAPSSTS</sequence>
<dbReference type="PROSITE" id="PS50077">
    <property type="entry name" value="HEAT_REPEAT"/>
    <property type="match status" value="1"/>
</dbReference>
<feature type="region of interest" description="Disordered" evidence="2">
    <location>
        <begin position="793"/>
        <end position="812"/>
    </location>
</feature>
<dbReference type="GO" id="GO:0004672">
    <property type="term" value="F:protein kinase activity"/>
    <property type="evidence" value="ECO:0007669"/>
    <property type="project" value="InterPro"/>
</dbReference>
<evidence type="ECO:0000259" key="3">
    <source>
        <dbReference type="PROSITE" id="PS50011"/>
    </source>
</evidence>
<feature type="repeat" description="HEAT" evidence="1">
    <location>
        <begin position="420"/>
        <end position="458"/>
    </location>
</feature>
<name>A0AAF0DT09_9BASI</name>
<dbReference type="InterPro" id="IPR051177">
    <property type="entry name" value="CIK-Related_Protein"/>
</dbReference>
<dbReference type="PANTHER" id="PTHR12984:SF3">
    <property type="entry name" value="N-TERMINAL KINASE-LIKE PROTEIN"/>
    <property type="match status" value="1"/>
</dbReference>
<dbReference type="Gene3D" id="3.30.200.20">
    <property type="entry name" value="Phosphorylase Kinase, domain 1"/>
    <property type="match status" value="1"/>
</dbReference>
<feature type="domain" description="Protein kinase" evidence="3">
    <location>
        <begin position="5"/>
        <end position="287"/>
    </location>
</feature>
<dbReference type="GO" id="GO:0005737">
    <property type="term" value="C:cytoplasm"/>
    <property type="evidence" value="ECO:0007669"/>
    <property type="project" value="TreeGrafter"/>
</dbReference>
<feature type="compositionally biased region" description="Basic and acidic residues" evidence="2">
    <location>
        <begin position="793"/>
        <end position="803"/>
    </location>
</feature>
<dbReference type="AlphaFoldDB" id="A0AAF0DT09"/>
<dbReference type="InterPro" id="IPR011989">
    <property type="entry name" value="ARM-like"/>
</dbReference>
<evidence type="ECO:0000256" key="2">
    <source>
        <dbReference type="SAM" id="MobiDB-lite"/>
    </source>
</evidence>
<dbReference type="InterPro" id="IPR011009">
    <property type="entry name" value="Kinase-like_dom_sf"/>
</dbReference>
<reference evidence="4" key="1">
    <citation type="submission" date="2023-03" db="EMBL/GenBank/DDBJ databases">
        <title>Mating type loci evolution in Malassezia.</title>
        <authorList>
            <person name="Coelho M.A."/>
        </authorList>
    </citation>
    <scope>NUCLEOTIDE SEQUENCE</scope>
    <source>
        <strain evidence="4">CBS 14135</strain>
    </source>
</reference>